<reference evidence="2" key="1">
    <citation type="submission" date="2020-04" db="EMBL/GenBank/DDBJ databases">
        <title>Deep metagenomics examines the oral microbiome during advanced dental caries in children, revealing novel taxa and co-occurrences with host molecules.</title>
        <authorList>
            <person name="Baker J.L."/>
            <person name="Morton J.T."/>
            <person name="Dinis M."/>
            <person name="Alvarez R."/>
            <person name="Tran N.C."/>
            <person name="Knight R."/>
            <person name="Edlund A."/>
        </authorList>
    </citation>
    <scope>NUCLEOTIDE SEQUENCE</scope>
    <source>
        <strain evidence="2">JCVI_25_bin.9</strain>
    </source>
</reference>
<proteinExistence type="predicted"/>
<evidence type="ECO:0000313" key="3">
    <source>
        <dbReference type="Proteomes" id="UP000757461"/>
    </source>
</evidence>
<name>A0A930I0W0_9BACT</name>
<dbReference type="Pfam" id="PF00326">
    <property type="entry name" value="Peptidase_S9"/>
    <property type="match status" value="1"/>
</dbReference>
<sequence>MRKKVYLSLIILPLLVCLVMGGGAAYMLSYSIESSTHSYAYRWEKLQEEYPSMRQWLDSIRQSHALRDTTIKLRNGLRAHAFYLKGDSACGRTAICIHGYKDNALGMLYLAHIYNKVMRMNVLLPDLHGHGKSEGKAIQMGWNDRKDIEQWIPIAERMFRDSHHPSRIVLHGVSMGAATTMNVSGDKGVPSYVKAYIEDCGYTSVRDEFADQLKAQFGIPEFPLLPITSELCQLKYGWNFYEASSLRQVAHCHRPMLFIHGDNDTYVPSWMVHPLYKAKPQPKELWITKGSEHAKSYKDYPEQYTAKVKAFVSKYFN</sequence>
<dbReference type="PANTHER" id="PTHR43358">
    <property type="entry name" value="ALPHA/BETA-HYDROLASE"/>
    <property type="match status" value="1"/>
</dbReference>
<gene>
    <name evidence="2" type="ORF">HXN33_09320</name>
</gene>
<dbReference type="InterPro" id="IPR029058">
    <property type="entry name" value="AB_hydrolase_fold"/>
</dbReference>
<organism evidence="2 3">
    <name type="scientific">Prevotella histicola</name>
    <dbReference type="NCBI Taxonomy" id="470565"/>
    <lineage>
        <taxon>Bacteria</taxon>
        <taxon>Pseudomonadati</taxon>
        <taxon>Bacteroidota</taxon>
        <taxon>Bacteroidia</taxon>
        <taxon>Bacteroidales</taxon>
        <taxon>Prevotellaceae</taxon>
        <taxon>Prevotella</taxon>
    </lineage>
</organism>
<feature type="domain" description="Peptidase S9 prolyl oligopeptidase catalytic" evidence="1">
    <location>
        <begin position="147"/>
        <end position="317"/>
    </location>
</feature>
<evidence type="ECO:0000259" key="1">
    <source>
        <dbReference type="Pfam" id="PF00326"/>
    </source>
</evidence>
<evidence type="ECO:0000313" key="2">
    <source>
        <dbReference type="EMBL" id="MBF1415765.1"/>
    </source>
</evidence>
<dbReference type="GO" id="GO:0006508">
    <property type="term" value="P:proteolysis"/>
    <property type="evidence" value="ECO:0007669"/>
    <property type="project" value="InterPro"/>
</dbReference>
<dbReference type="EMBL" id="JABZSQ010000216">
    <property type="protein sequence ID" value="MBF1415765.1"/>
    <property type="molecule type" value="Genomic_DNA"/>
</dbReference>
<keyword evidence="2" id="KW-0378">Hydrolase</keyword>
<protein>
    <submittedName>
        <fullName evidence="2">Alpha/beta hydrolase</fullName>
    </submittedName>
</protein>
<dbReference type="Gene3D" id="3.40.50.1820">
    <property type="entry name" value="alpha/beta hydrolase"/>
    <property type="match status" value="1"/>
</dbReference>
<dbReference type="InterPro" id="IPR001375">
    <property type="entry name" value="Peptidase_S9_cat"/>
</dbReference>
<comment type="caution">
    <text evidence="2">The sequence shown here is derived from an EMBL/GenBank/DDBJ whole genome shotgun (WGS) entry which is preliminary data.</text>
</comment>
<accession>A0A930I0W0</accession>
<dbReference type="Proteomes" id="UP000757461">
    <property type="component" value="Unassembled WGS sequence"/>
</dbReference>
<dbReference type="PANTHER" id="PTHR43358:SF4">
    <property type="entry name" value="ALPHA_BETA HYDROLASE FOLD-1 DOMAIN-CONTAINING PROTEIN"/>
    <property type="match status" value="1"/>
</dbReference>
<dbReference type="GO" id="GO:0008236">
    <property type="term" value="F:serine-type peptidase activity"/>
    <property type="evidence" value="ECO:0007669"/>
    <property type="project" value="InterPro"/>
</dbReference>
<dbReference type="SUPFAM" id="SSF53474">
    <property type="entry name" value="alpha/beta-Hydrolases"/>
    <property type="match status" value="1"/>
</dbReference>
<dbReference type="AlphaFoldDB" id="A0A930I0W0"/>
<dbReference type="InterPro" id="IPR052920">
    <property type="entry name" value="DNA-binding_regulatory"/>
</dbReference>